<dbReference type="OrthoDB" id="9790935at2"/>
<dbReference type="InterPro" id="IPR003346">
    <property type="entry name" value="Transposase_20"/>
</dbReference>
<feature type="domain" description="Transposase IS110-like N-terminal" evidence="2">
    <location>
        <begin position="19"/>
        <end position="179"/>
    </location>
</feature>
<evidence type="ECO:0000256" key="1">
    <source>
        <dbReference type="SAM" id="Coils"/>
    </source>
</evidence>
<proteinExistence type="predicted"/>
<dbReference type="PANTHER" id="PTHR33055:SF15">
    <property type="entry name" value="TRANSPOSASE-RELATED"/>
    <property type="match status" value="1"/>
</dbReference>
<keyword evidence="1" id="KW-0175">Coiled coil</keyword>
<dbReference type="AlphaFoldDB" id="A0A556PPD8"/>
<keyword evidence="5" id="KW-1185">Reference proteome</keyword>
<dbReference type="Pfam" id="PF01548">
    <property type="entry name" value="DEDD_Tnp_IS110"/>
    <property type="match status" value="1"/>
</dbReference>
<reference evidence="4 5" key="1">
    <citation type="submission" date="2019-07" db="EMBL/GenBank/DDBJ databases">
        <title>Allobacillus sp. nov. SKP isolated from shrimp paste of Euphausiacea.</title>
        <authorList>
            <person name="Kanchanasin P."/>
            <person name="Tanasupawat S."/>
            <person name="Shi W."/>
            <person name="Wu L."/>
            <person name="Ma J."/>
        </authorList>
    </citation>
    <scope>NUCLEOTIDE SEQUENCE [LARGE SCALE GENOMIC DNA]</scope>
    <source>
        <strain evidence="4 5">SKP4-8</strain>
    </source>
</reference>
<evidence type="ECO:0000313" key="4">
    <source>
        <dbReference type="EMBL" id="TSJ66254.1"/>
    </source>
</evidence>
<sequence>MDFTQNKRLKQITGNTLIIGVDIAKHKHVARAIDDRGVDLAKRFMFHNSFEGFTNLIGWIEALSHKLNRTHVIIGMEPTGHYWLNLAYYLKNRGLQTVVVNPMKVNRSKELDDDSPTKNDTKDAKVIAQVVRDGRFHEPTLPEDVYAELHEGMKLHDIIQEDLSSIKAQMHNLLDRYFPEFQQVFKSWTGKAAIQLLKQGYFPSDIIQATEQELLNEINKATKRAVGLKRVQELKEAAEQSVGLQAGLNMAKEELNYLVEQYEQLTKRLKVHQEQLEELIQYIPGAVEMTAIKGVSAMTVVGFFAEIGDLSNYSDPCQIIKLAGLNLTMNQSGLHKGRTSISKRGRKRLRSILFQVARPLSCHNEDFKQLHDYYRNRPNNPLTGKQSFVALSCKLIKIFFVLGTRQCAFSESRMLADIPMLDNNNQVA</sequence>
<evidence type="ECO:0000259" key="3">
    <source>
        <dbReference type="Pfam" id="PF02371"/>
    </source>
</evidence>
<accession>A0A556PPD8</accession>
<organism evidence="4 5">
    <name type="scientific">Allobacillus salarius</name>
    <dbReference type="NCBI Taxonomy" id="1955272"/>
    <lineage>
        <taxon>Bacteria</taxon>
        <taxon>Bacillati</taxon>
        <taxon>Bacillota</taxon>
        <taxon>Bacilli</taxon>
        <taxon>Bacillales</taxon>
        <taxon>Bacillaceae</taxon>
        <taxon>Allobacillus</taxon>
    </lineage>
</organism>
<dbReference type="InterPro" id="IPR002525">
    <property type="entry name" value="Transp_IS110-like_N"/>
</dbReference>
<feature type="domain" description="Transposase IS116/IS110/IS902 C-terminal" evidence="3">
    <location>
        <begin position="290"/>
        <end position="371"/>
    </location>
</feature>
<evidence type="ECO:0000313" key="5">
    <source>
        <dbReference type="Proteomes" id="UP000316425"/>
    </source>
</evidence>
<dbReference type="NCBIfam" id="NF033542">
    <property type="entry name" value="transpos_IS110"/>
    <property type="match status" value="1"/>
</dbReference>
<dbReference type="PANTHER" id="PTHR33055">
    <property type="entry name" value="TRANSPOSASE FOR INSERTION SEQUENCE ELEMENT IS1111A"/>
    <property type="match status" value="1"/>
</dbReference>
<dbReference type="EMBL" id="VMHE01000005">
    <property type="protein sequence ID" value="TSJ66254.1"/>
    <property type="molecule type" value="Genomic_DNA"/>
</dbReference>
<dbReference type="GO" id="GO:0004803">
    <property type="term" value="F:transposase activity"/>
    <property type="evidence" value="ECO:0007669"/>
    <property type="project" value="InterPro"/>
</dbReference>
<dbReference type="InterPro" id="IPR047650">
    <property type="entry name" value="Transpos_IS110"/>
</dbReference>
<dbReference type="GO" id="GO:0003677">
    <property type="term" value="F:DNA binding"/>
    <property type="evidence" value="ECO:0007669"/>
    <property type="project" value="InterPro"/>
</dbReference>
<evidence type="ECO:0000259" key="2">
    <source>
        <dbReference type="Pfam" id="PF01548"/>
    </source>
</evidence>
<dbReference type="Proteomes" id="UP000316425">
    <property type="component" value="Unassembled WGS sequence"/>
</dbReference>
<gene>
    <name evidence="4" type="ORF">FPQ13_05150</name>
</gene>
<comment type="caution">
    <text evidence="4">The sequence shown here is derived from an EMBL/GenBank/DDBJ whole genome shotgun (WGS) entry which is preliminary data.</text>
</comment>
<dbReference type="GO" id="GO:0006313">
    <property type="term" value="P:DNA transposition"/>
    <property type="evidence" value="ECO:0007669"/>
    <property type="project" value="InterPro"/>
</dbReference>
<protein>
    <submittedName>
        <fullName evidence="4">IS110 family transposase</fullName>
    </submittedName>
</protein>
<name>A0A556PPD8_9BACI</name>
<dbReference type="RefSeq" id="WP_144088253.1">
    <property type="nucleotide sequence ID" value="NZ_VMHE01000005.1"/>
</dbReference>
<dbReference type="Pfam" id="PF02371">
    <property type="entry name" value="Transposase_20"/>
    <property type="match status" value="1"/>
</dbReference>
<feature type="coiled-coil region" evidence="1">
    <location>
        <begin position="248"/>
        <end position="282"/>
    </location>
</feature>